<proteinExistence type="predicted"/>
<dbReference type="Proteomes" id="UP000265200">
    <property type="component" value="Chromosome 18"/>
</dbReference>
<reference evidence="1" key="3">
    <citation type="submission" date="2025-08" db="UniProtKB">
        <authorList>
            <consortium name="Ensembl"/>
        </authorList>
    </citation>
    <scope>IDENTIFICATION</scope>
    <source>
        <strain evidence="1">HSOK</strain>
    </source>
</reference>
<reference evidence="1" key="4">
    <citation type="submission" date="2025-09" db="UniProtKB">
        <authorList>
            <consortium name="Ensembl"/>
        </authorList>
    </citation>
    <scope>IDENTIFICATION</scope>
    <source>
        <strain evidence="1">HSOK</strain>
    </source>
</reference>
<reference key="1">
    <citation type="journal article" date="2007" name="Nature">
        <title>The medaka draft genome and insights into vertebrate genome evolution.</title>
        <authorList>
            <person name="Kasahara M."/>
            <person name="Naruse K."/>
            <person name="Sasaki S."/>
            <person name="Nakatani Y."/>
            <person name="Qu W."/>
            <person name="Ahsan B."/>
            <person name="Yamada T."/>
            <person name="Nagayasu Y."/>
            <person name="Doi K."/>
            <person name="Kasai Y."/>
            <person name="Jindo T."/>
            <person name="Kobayashi D."/>
            <person name="Shimada A."/>
            <person name="Toyoda A."/>
            <person name="Kuroki Y."/>
            <person name="Fujiyama A."/>
            <person name="Sasaki T."/>
            <person name="Shimizu A."/>
            <person name="Asakawa S."/>
            <person name="Shimizu N."/>
            <person name="Hashimoto S."/>
            <person name="Yang J."/>
            <person name="Lee Y."/>
            <person name="Matsushima K."/>
            <person name="Sugano S."/>
            <person name="Sakaizumi M."/>
            <person name="Narita T."/>
            <person name="Ohishi K."/>
            <person name="Haga S."/>
            <person name="Ohta F."/>
            <person name="Nomoto H."/>
            <person name="Nogata K."/>
            <person name="Morishita T."/>
            <person name="Endo T."/>
            <person name="Shin-I T."/>
            <person name="Takeda H."/>
            <person name="Morishita S."/>
            <person name="Kohara Y."/>
        </authorList>
    </citation>
    <scope>NUCLEOTIDE SEQUENCE [LARGE SCALE GENOMIC DNA]</scope>
    <source>
        <strain>Hd-rR</strain>
    </source>
</reference>
<reference evidence="1 2" key="2">
    <citation type="submission" date="2017-04" db="EMBL/GenBank/DDBJ databases">
        <title>CpG methylation of centromeres and impact of large insertions on vertebrate speciation.</title>
        <authorList>
            <person name="Ichikawa K."/>
            <person name="Yoshimura J."/>
            <person name="Morishita S."/>
        </authorList>
    </citation>
    <scope>NUCLEOTIDE SEQUENCE</scope>
    <source>
        <strain evidence="1 2">HSOK</strain>
    </source>
</reference>
<organism evidence="1 2">
    <name type="scientific">Oryzias latipes</name>
    <name type="common">Japanese rice fish</name>
    <name type="synonym">Japanese killifish</name>
    <dbReference type="NCBI Taxonomy" id="8090"/>
    <lineage>
        <taxon>Eukaryota</taxon>
        <taxon>Metazoa</taxon>
        <taxon>Chordata</taxon>
        <taxon>Craniata</taxon>
        <taxon>Vertebrata</taxon>
        <taxon>Euteleostomi</taxon>
        <taxon>Actinopterygii</taxon>
        <taxon>Neopterygii</taxon>
        <taxon>Teleostei</taxon>
        <taxon>Neoteleostei</taxon>
        <taxon>Acanthomorphata</taxon>
        <taxon>Ovalentaria</taxon>
        <taxon>Atherinomorphae</taxon>
        <taxon>Beloniformes</taxon>
        <taxon>Adrianichthyidae</taxon>
        <taxon>Oryziinae</taxon>
        <taxon>Oryzias</taxon>
    </lineage>
</organism>
<sequence length="69" mass="7695">MVHQCMSFSPTCHQCSDFLEQLFPCEFRLKECNLSRVSCADLVSALRFNPSHLTELDMSAGSHIVCATA</sequence>
<accession>A0A3P9JKQ1</accession>
<dbReference type="InterPro" id="IPR032675">
    <property type="entry name" value="LRR_dom_sf"/>
</dbReference>
<protein>
    <submittedName>
        <fullName evidence="1">Uncharacterized protein</fullName>
    </submittedName>
</protein>
<evidence type="ECO:0000313" key="2">
    <source>
        <dbReference type="Proteomes" id="UP000265200"/>
    </source>
</evidence>
<dbReference type="Ensembl" id="ENSORLT00015034433.1">
    <property type="protein sequence ID" value="ENSORLP00015032733.1"/>
    <property type="gene ID" value="ENSORLG00015017742.1"/>
</dbReference>
<dbReference type="AlphaFoldDB" id="A0A3P9JKQ1"/>
<name>A0A3P9JKQ1_ORYLA</name>
<dbReference type="Gene3D" id="3.80.10.10">
    <property type="entry name" value="Ribonuclease Inhibitor"/>
    <property type="match status" value="1"/>
</dbReference>
<evidence type="ECO:0000313" key="1">
    <source>
        <dbReference type="Ensembl" id="ENSORLP00015032733.1"/>
    </source>
</evidence>